<keyword evidence="2 6" id="KW-0472">Membrane</keyword>
<keyword evidence="6" id="KW-0812">Transmembrane</keyword>
<proteinExistence type="predicted"/>
<accession>A0A814I1J1</accession>
<dbReference type="Pfam" id="PF07686">
    <property type="entry name" value="V-set"/>
    <property type="match status" value="1"/>
</dbReference>
<dbReference type="Proteomes" id="UP000681722">
    <property type="component" value="Unassembled WGS sequence"/>
</dbReference>
<feature type="transmembrane region" description="Helical" evidence="6">
    <location>
        <begin position="517"/>
        <end position="540"/>
    </location>
</feature>
<dbReference type="Proteomes" id="UP000663829">
    <property type="component" value="Unassembled WGS sequence"/>
</dbReference>
<organism evidence="8 10">
    <name type="scientific">Didymodactylos carnosus</name>
    <dbReference type="NCBI Taxonomy" id="1234261"/>
    <lineage>
        <taxon>Eukaryota</taxon>
        <taxon>Metazoa</taxon>
        <taxon>Spiralia</taxon>
        <taxon>Gnathifera</taxon>
        <taxon>Rotifera</taxon>
        <taxon>Eurotatoria</taxon>
        <taxon>Bdelloidea</taxon>
        <taxon>Philodinida</taxon>
        <taxon>Philodinidae</taxon>
        <taxon>Didymodactylos</taxon>
    </lineage>
</organism>
<dbReference type="InterPro" id="IPR013106">
    <property type="entry name" value="Ig_V-set"/>
</dbReference>
<dbReference type="GO" id="GO:0005911">
    <property type="term" value="C:cell-cell junction"/>
    <property type="evidence" value="ECO:0007669"/>
    <property type="project" value="TreeGrafter"/>
</dbReference>
<dbReference type="InterPro" id="IPR036179">
    <property type="entry name" value="Ig-like_dom_sf"/>
</dbReference>
<dbReference type="PROSITE" id="PS50835">
    <property type="entry name" value="IG_LIKE"/>
    <property type="match status" value="3"/>
</dbReference>
<dbReference type="InterPro" id="IPR013098">
    <property type="entry name" value="Ig_I-set"/>
</dbReference>
<dbReference type="PANTHER" id="PTHR11640">
    <property type="entry name" value="NEPHRIN"/>
    <property type="match status" value="1"/>
</dbReference>
<keyword evidence="10" id="KW-1185">Reference proteome</keyword>
<dbReference type="InterPro" id="IPR051275">
    <property type="entry name" value="Cell_adhesion_signaling"/>
</dbReference>
<evidence type="ECO:0000256" key="3">
    <source>
        <dbReference type="ARBA" id="ARBA00023157"/>
    </source>
</evidence>
<reference evidence="8" key="1">
    <citation type="submission" date="2021-02" db="EMBL/GenBank/DDBJ databases">
        <authorList>
            <person name="Nowell W R."/>
        </authorList>
    </citation>
    <scope>NUCLEOTIDE SEQUENCE</scope>
</reference>
<feature type="domain" description="Ig-like" evidence="7">
    <location>
        <begin position="417"/>
        <end position="508"/>
    </location>
</feature>
<dbReference type="Pfam" id="PF13927">
    <property type="entry name" value="Ig_3"/>
    <property type="match status" value="1"/>
</dbReference>
<dbReference type="GO" id="GO:0098609">
    <property type="term" value="P:cell-cell adhesion"/>
    <property type="evidence" value="ECO:0007669"/>
    <property type="project" value="TreeGrafter"/>
</dbReference>
<dbReference type="GO" id="GO:0005886">
    <property type="term" value="C:plasma membrane"/>
    <property type="evidence" value="ECO:0007669"/>
    <property type="project" value="TreeGrafter"/>
</dbReference>
<keyword evidence="6" id="KW-1133">Transmembrane helix</keyword>
<evidence type="ECO:0000256" key="4">
    <source>
        <dbReference type="ARBA" id="ARBA00023180"/>
    </source>
</evidence>
<dbReference type="InterPro" id="IPR007110">
    <property type="entry name" value="Ig-like_dom"/>
</dbReference>
<evidence type="ECO:0000313" key="8">
    <source>
        <dbReference type="EMBL" id="CAF1016944.1"/>
    </source>
</evidence>
<evidence type="ECO:0000256" key="6">
    <source>
        <dbReference type="SAM" id="Phobius"/>
    </source>
</evidence>
<dbReference type="SMART" id="SM00409">
    <property type="entry name" value="IG"/>
    <property type="match status" value="4"/>
</dbReference>
<dbReference type="InterPro" id="IPR003598">
    <property type="entry name" value="Ig_sub2"/>
</dbReference>
<evidence type="ECO:0000256" key="5">
    <source>
        <dbReference type="ARBA" id="ARBA00023319"/>
    </source>
</evidence>
<dbReference type="EMBL" id="CAJOBC010003529">
    <property type="protein sequence ID" value="CAF3788468.1"/>
    <property type="molecule type" value="Genomic_DNA"/>
</dbReference>
<keyword evidence="5" id="KW-0393">Immunoglobulin domain</keyword>
<name>A0A814I1J1_9BILA</name>
<dbReference type="GO" id="GO:0050839">
    <property type="term" value="F:cell adhesion molecule binding"/>
    <property type="evidence" value="ECO:0007669"/>
    <property type="project" value="TreeGrafter"/>
</dbReference>
<protein>
    <recommendedName>
        <fullName evidence="7">Ig-like domain-containing protein</fullName>
    </recommendedName>
</protein>
<dbReference type="PANTHER" id="PTHR11640:SF31">
    <property type="entry name" value="IRREGULAR CHIASM C-ROUGHEST PROTEIN-RELATED"/>
    <property type="match status" value="1"/>
</dbReference>
<feature type="domain" description="Ig-like" evidence="7">
    <location>
        <begin position="235"/>
        <end position="411"/>
    </location>
</feature>
<evidence type="ECO:0000313" key="10">
    <source>
        <dbReference type="Proteomes" id="UP000663829"/>
    </source>
</evidence>
<dbReference type="InterPro" id="IPR013783">
    <property type="entry name" value="Ig-like_fold"/>
</dbReference>
<keyword evidence="4" id="KW-0325">Glycoprotein</keyword>
<gene>
    <name evidence="8" type="ORF">GPM918_LOCUS14570</name>
    <name evidence="9" type="ORF">SRO942_LOCUS14570</name>
</gene>
<dbReference type="OrthoDB" id="6413693at2759"/>
<dbReference type="Gene3D" id="2.60.40.10">
    <property type="entry name" value="Immunoglobulins"/>
    <property type="match status" value="5"/>
</dbReference>
<sequence>MSELSQTKVKLPRSENILRIALSSSSSLKDAFLQQPRDLEVKSGTTVLIPCKTTNPKVEVTWCKNDFCTLGKTRDLPSYPRYEITGDILKGEHHFQIVNASLQDIGTYQCQIRPGAKNLGAVSRKSKLIVLQPPEKVSIDSPLVLVENKQSYIVCRSIKSSPEAKLSWNLPKHIKYVAKNDYAQIMNEYLRNSVSNLTVIAERSWNDQEIECIAETTALNQNIIAKEQIIVNFAPDVRLHIKQETPIIENTFIKLVCEVNARPPVYQFRWFNGSTLIQNQIGSEMELFVLRSMNNDEITCETLNTIGKKNSTLRLDVVYKPLFYEKYNGYFRLVNESSVTYQTVDLEKLATLECLIDSNPRSKLSWKFNDQLLHGQTQSLLHLKNLNEEQLGNYQCIAYHSRFGQVKRTIKLVQKGPPLIRSEPSRVAHVGHETTLVCQLFWHRDDKYLVEGSSNTGDKYSIDDNRPTDEESIIYSLHIKQITLNDVGKYNCTATNDYGTTTVQFMLEVLDTQTERFLLYGSLFAGLILIILLLVMAFVCKRQRTNSSLNDSPKVHDDTSDKTVTEWLSSKYTYDDLRDSNVKERELLTVDNPHTTTVSTPKFQVGSDIFYRTPSSKGQTTHRTNGTYYRQYYGGDNEDEQYDSMHGDKFLFSTVV</sequence>
<comment type="caution">
    <text evidence="8">The sequence shown here is derived from an EMBL/GenBank/DDBJ whole genome shotgun (WGS) entry which is preliminary data.</text>
</comment>
<keyword evidence="3" id="KW-1015">Disulfide bond</keyword>
<dbReference type="InterPro" id="IPR003599">
    <property type="entry name" value="Ig_sub"/>
</dbReference>
<evidence type="ECO:0000256" key="2">
    <source>
        <dbReference type="ARBA" id="ARBA00023136"/>
    </source>
</evidence>
<feature type="domain" description="Ig-like" evidence="7">
    <location>
        <begin position="12"/>
        <end position="123"/>
    </location>
</feature>
<evidence type="ECO:0000256" key="1">
    <source>
        <dbReference type="ARBA" id="ARBA00004479"/>
    </source>
</evidence>
<dbReference type="Pfam" id="PF07679">
    <property type="entry name" value="I-set"/>
    <property type="match status" value="1"/>
</dbReference>
<evidence type="ECO:0000259" key="7">
    <source>
        <dbReference type="PROSITE" id="PS50835"/>
    </source>
</evidence>
<dbReference type="AlphaFoldDB" id="A0A814I1J1"/>
<dbReference type="SUPFAM" id="SSF48726">
    <property type="entry name" value="Immunoglobulin"/>
    <property type="match status" value="5"/>
</dbReference>
<dbReference type="SMART" id="SM00408">
    <property type="entry name" value="IGc2"/>
    <property type="match status" value="3"/>
</dbReference>
<dbReference type="EMBL" id="CAJNOQ010003529">
    <property type="protein sequence ID" value="CAF1016944.1"/>
    <property type="molecule type" value="Genomic_DNA"/>
</dbReference>
<evidence type="ECO:0000313" key="9">
    <source>
        <dbReference type="EMBL" id="CAF3788468.1"/>
    </source>
</evidence>
<comment type="subcellular location">
    <subcellularLocation>
        <location evidence="1">Membrane</location>
        <topology evidence="1">Single-pass type I membrane protein</topology>
    </subcellularLocation>
</comment>